<protein>
    <submittedName>
        <fullName evidence="1">Uncharacterized protein</fullName>
    </submittedName>
</protein>
<dbReference type="InterPro" id="IPR006311">
    <property type="entry name" value="TAT_signal"/>
</dbReference>
<proteinExistence type="predicted"/>
<keyword evidence="2" id="KW-1185">Reference proteome</keyword>
<dbReference type="RefSeq" id="WP_089807178.1">
    <property type="nucleotide sequence ID" value="NZ_FOYT01000002.1"/>
</dbReference>
<dbReference type="STRING" id="553469.SAMN04487947_1984"/>
<dbReference type="PROSITE" id="PS51318">
    <property type="entry name" value="TAT"/>
    <property type="match status" value="1"/>
</dbReference>
<evidence type="ECO:0000313" key="1">
    <source>
        <dbReference type="EMBL" id="SFR52983.1"/>
    </source>
</evidence>
<dbReference type="AlphaFoldDB" id="A0A1I6HES1"/>
<dbReference type="OrthoDB" id="282780at2157"/>
<gene>
    <name evidence="1" type="ORF">SAMN04487947_1984</name>
</gene>
<organism evidence="1 2">
    <name type="scientific">Halogeometricum rufum</name>
    <dbReference type="NCBI Taxonomy" id="553469"/>
    <lineage>
        <taxon>Archaea</taxon>
        <taxon>Methanobacteriati</taxon>
        <taxon>Methanobacteriota</taxon>
        <taxon>Stenosarchaea group</taxon>
        <taxon>Halobacteria</taxon>
        <taxon>Halobacteriales</taxon>
        <taxon>Haloferacaceae</taxon>
        <taxon>Halogeometricum</taxon>
    </lineage>
</organism>
<dbReference type="EMBL" id="FOYT01000002">
    <property type="protein sequence ID" value="SFR52983.1"/>
    <property type="molecule type" value="Genomic_DNA"/>
</dbReference>
<name>A0A1I6HES1_9EURY</name>
<reference evidence="2" key="1">
    <citation type="submission" date="2016-10" db="EMBL/GenBank/DDBJ databases">
        <authorList>
            <person name="Varghese N."/>
            <person name="Submissions S."/>
        </authorList>
    </citation>
    <scope>NUCLEOTIDE SEQUENCE [LARGE SCALE GENOMIC DNA]</scope>
    <source>
        <strain evidence="2">CGMCC 1.7736</strain>
    </source>
</reference>
<evidence type="ECO:0000313" key="2">
    <source>
        <dbReference type="Proteomes" id="UP000198531"/>
    </source>
</evidence>
<sequence length="333" mass="35314">MPSRRDVLALLATAPLAGCSADPDASSATDDPPLSGRTVTVVGDVPLPDDAGARRTGAVGDADVVLVPPGAQFYDTALYALEAGTPVVVAGEDAPGTVLRLCERAGERYGVPSDSWTPSERVAAVVPVADRLLVQYVEPIRGADLPARLPWAVGQVLDGRPPAFPVEGPSRPDGGVELGRVRVRGRVDVGDYDRWDRATLFPDRERAVVETVATVTAADAPFPERYRVDEVSVRTGFTDATVKATGPAAGTDAFAVEQSVSDGGEVTHGFTPAKRASRRSLTVGARTVVALDDPTPPFSYLGNVRCRWRDPRLLRDDGTWVAHTPGRAVWRGF</sequence>
<accession>A0A1I6HES1</accession>
<dbReference type="Proteomes" id="UP000198531">
    <property type="component" value="Unassembled WGS sequence"/>
</dbReference>